<organism evidence="1 2">
    <name type="scientific">Staurois parvus</name>
    <dbReference type="NCBI Taxonomy" id="386267"/>
    <lineage>
        <taxon>Eukaryota</taxon>
        <taxon>Metazoa</taxon>
        <taxon>Chordata</taxon>
        <taxon>Craniata</taxon>
        <taxon>Vertebrata</taxon>
        <taxon>Euteleostomi</taxon>
        <taxon>Amphibia</taxon>
        <taxon>Batrachia</taxon>
        <taxon>Anura</taxon>
        <taxon>Neobatrachia</taxon>
        <taxon>Ranoidea</taxon>
        <taxon>Ranidae</taxon>
        <taxon>Staurois</taxon>
    </lineage>
</organism>
<sequence length="78" mass="7977">MTSFHSQRACAAQGVRSVAIGGALCPSDTANQRVTAGDMGTDDQCSPSSATCQSPSVPISATCQCRSVPHQCHISVPI</sequence>
<name>A0ABN9F692_9NEOB</name>
<protein>
    <submittedName>
        <fullName evidence="1">Uncharacterized protein</fullName>
    </submittedName>
</protein>
<dbReference type="Proteomes" id="UP001162483">
    <property type="component" value="Unassembled WGS sequence"/>
</dbReference>
<dbReference type="EMBL" id="CATNWA010016427">
    <property type="protein sequence ID" value="CAI9592565.1"/>
    <property type="molecule type" value="Genomic_DNA"/>
</dbReference>
<keyword evidence="2" id="KW-1185">Reference proteome</keyword>
<gene>
    <name evidence="1" type="ORF">SPARVUS_LOCUS11388086</name>
</gene>
<comment type="caution">
    <text evidence="1">The sequence shown here is derived from an EMBL/GenBank/DDBJ whole genome shotgun (WGS) entry which is preliminary data.</text>
</comment>
<reference evidence="1" key="1">
    <citation type="submission" date="2023-05" db="EMBL/GenBank/DDBJ databases">
        <authorList>
            <person name="Stuckert A."/>
        </authorList>
    </citation>
    <scope>NUCLEOTIDE SEQUENCE</scope>
</reference>
<accession>A0ABN9F692</accession>
<evidence type="ECO:0000313" key="1">
    <source>
        <dbReference type="EMBL" id="CAI9592565.1"/>
    </source>
</evidence>
<proteinExistence type="predicted"/>
<evidence type="ECO:0000313" key="2">
    <source>
        <dbReference type="Proteomes" id="UP001162483"/>
    </source>
</evidence>